<protein>
    <submittedName>
        <fullName evidence="4">2-methylcitrate dehydratase</fullName>
    </submittedName>
</protein>
<name>A0A2T7U9M5_9BURK</name>
<dbReference type="RefSeq" id="WP_053173252.1">
    <property type="nucleotide sequence ID" value="NZ_LFYT02000032.1"/>
</dbReference>
<dbReference type="InterPro" id="IPR042188">
    <property type="entry name" value="MmgE/PrpD_sf_2"/>
</dbReference>
<reference evidence="4" key="1">
    <citation type="submission" date="2017-04" db="EMBL/GenBank/DDBJ databases">
        <title>Unexpected and diverse lifestyles within the genus Limnohabitans.</title>
        <authorList>
            <person name="Kasalicky V."/>
            <person name="Mehrshad M."/>
            <person name="Andrei S.-A."/>
            <person name="Salcher M."/>
            <person name="Kratochvilova H."/>
            <person name="Simek K."/>
            <person name="Ghai R."/>
        </authorList>
    </citation>
    <scope>NUCLEOTIDE SEQUENCE [LARGE SCALE GENOMIC DNA]</scope>
    <source>
        <strain evidence="4">II-D5</strain>
    </source>
</reference>
<dbReference type="SUPFAM" id="SSF103378">
    <property type="entry name" value="2-methylcitrate dehydratase PrpD"/>
    <property type="match status" value="1"/>
</dbReference>
<comment type="similarity">
    <text evidence="1">Belongs to the PrpD family.</text>
</comment>
<dbReference type="InterPro" id="IPR045337">
    <property type="entry name" value="MmgE_PrpD_C"/>
</dbReference>
<evidence type="ECO:0000259" key="3">
    <source>
        <dbReference type="Pfam" id="PF19305"/>
    </source>
</evidence>
<dbReference type="InterPro" id="IPR045336">
    <property type="entry name" value="MmgE_PrpD_N"/>
</dbReference>
<gene>
    <name evidence="4" type="ORF">H663_017880</name>
</gene>
<evidence type="ECO:0000313" key="5">
    <source>
        <dbReference type="Proteomes" id="UP000037507"/>
    </source>
</evidence>
<comment type="caution">
    <text evidence="4">The sequence shown here is derived from an EMBL/GenBank/DDBJ whole genome shotgun (WGS) entry which is preliminary data.</text>
</comment>
<dbReference type="PANTHER" id="PTHR16943:SF8">
    <property type="entry name" value="2-METHYLCITRATE DEHYDRATASE"/>
    <property type="match status" value="1"/>
</dbReference>
<dbReference type="Gene3D" id="3.30.1330.120">
    <property type="entry name" value="2-methylcitrate dehydratase PrpD"/>
    <property type="match status" value="1"/>
</dbReference>
<dbReference type="Gene3D" id="1.10.4100.10">
    <property type="entry name" value="2-methylcitrate dehydratase PrpD"/>
    <property type="match status" value="1"/>
</dbReference>
<evidence type="ECO:0000256" key="1">
    <source>
        <dbReference type="ARBA" id="ARBA00006174"/>
    </source>
</evidence>
<feature type="domain" description="MmgE/PrpD N-terminal" evidence="2">
    <location>
        <begin position="11"/>
        <end position="252"/>
    </location>
</feature>
<proteinExistence type="inferred from homology"/>
<dbReference type="InterPro" id="IPR036148">
    <property type="entry name" value="MmgE/PrpD_sf"/>
</dbReference>
<dbReference type="GO" id="GO:0016829">
    <property type="term" value="F:lyase activity"/>
    <property type="evidence" value="ECO:0007669"/>
    <property type="project" value="InterPro"/>
</dbReference>
<dbReference type="InterPro" id="IPR042183">
    <property type="entry name" value="MmgE/PrpD_sf_1"/>
</dbReference>
<evidence type="ECO:0000259" key="2">
    <source>
        <dbReference type="Pfam" id="PF03972"/>
    </source>
</evidence>
<dbReference type="InterPro" id="IPR005656">
    <property type="entry name" value="MmgE_PrpD"/>
</dbReference>
<organism evidence="4 5">
    <name type="scientific">Limnohabitans planktonicus II-D5</name>
    <dbReference type="NCBI Taxonomy" id="1293045"/>
    <lineage>
        <taxon>Bacteria</taxon>
        <taxon>Pseudomonadati</taxon>
        <taxon>Pseudomonadota</taxon>
        <taxon>Betaproteobacteria</taxon>
        <taxon>Burkholderiales</taxon>
        <taxon>Comamonadaceae</taxon>
        <taxon>Limnohabitans</taxon>
    </lineage>
</organism>
<dbReference type="EMBL" id="LFYT02000032">
    <property type="protein sequence ID" value="PVE41349.1"/>
    <property type="molecule type" value="Genomic_DNA"/>
</dbReference>
<accession>A0A2T7U9M5</accession>
<evidence type="ECO:0000313" key="4">
    <source>
        <dbReference type="EMBL" id="PVE41349.1"/>
    </source>
</evidence>
<feature type="domain" description="MmgE/PrpD C-terminal" evidence="3">
    <location>
        <begin position="272"/>
        <end position="442"/>
    </location>
</feature>
<dbReference type="AlphaFoldDB" id="A0A2T7U9M5"/>
<dbReference type="Pfam" id="PF19305">
    <property type="entry name" value="MmgE_PrpD_C"/>
    <property type="match status" value="1"/>
</dbReference>
<dbReference type="STRING" id="1293045.H663_11865"/>
<keyword evidence="5" id="KW-1185">Reference proteome</keyword>
<dbReference type="PANTHER" id="PTHR16943">
    <property type="entry name" value="2-METHYLCITRATE DEHYDRATASE-RELATED"/>
    <property type="match status" value="1"/>
</dbReference>
<dbReference type="OrthoDB" id="9791416at2"/>
<sequence length="455" mass="47726">MTNNTTSNTAQLAAFASALRFDDIPEPVVRKIEDLLVDWFGSAVAGHGSRPVESITRFAQAMGQAQGPSEVIINGARTTPYLAAMANAAASHVAEQDDVHNGSVFHPATVVFSPAVAVAQALGASGKQLLAASVVGYEVGIRVGEFLGRSHYRVFHTTGTAGTLAAGAAVGHLLGLNAQQMQHALGSAGTQSAGLWEFLRTAADSKQLHTAHAAAAGLMSAYLAQDGFTGAAEILEGPQGMAAGMSSDADPSRLVDGLGTRWATAETSFKYHASCRHTHPAADALLHVMQTHGLKIEDLAQVVTHVHQGAIDVLGPVVRPVTVHQSKFSMGTVLALVAQHGHAGLTEFDRDFLSAPTQALRDKVSMVLDAEVDSAYPKRWIGKVIVTTTDGRVLHGRVDEPKGDPGNTLSRQEITDKALRLAAFSGGATPEAMRQSVDALWQVATWPKVGALLVN</sequence>
<dbReference type="Pfam" id="PF03972">
    <property type="entry name" value="MmgE_PrpD_N"/>
    <property type="match status" value="1"/>
</dbReference>
<dbReference type="Proteomes" id="UP000037507">
    <property type="component" value="Unassembled WGS sequence"/>
</dbReference>